<keyword evidence="1" id="KW-0156">Chromatin regulator</keyword>
<evidence type="ECO:0000256" key="1">
    <source>
        <dbReference type="ARBA" id="ARBA00022853"/>
    </source>
</evidence>
<feature type="compositionally biased region" description="Polar residues" evidence="4">
    <location>
        <begin position="211"/>
        <end position="222"/>
    </location>
</feature>
<dbReference type="EMBL" id="WVUK01000056">
    <property type="protein sequence ID" value="KAF7493458.1"/>
    <property type="molecule type" value="Genomic_DNA"/>
</dbReference>
<feature type="domain" description="C2H2-type" evidence="5">
    <location>
        <begin position="645"/>
        <end position="674"/>
    </location>
</feature>
<comment type="similarity">
    <text evidence="2">Belongs to the AEBP2/jing C2H2-type zinc-finger family.</text>
</comment>
<gene>
    <name evidence="6" type="ORF">SSS_3327</name>
</gene>
<dbReference type="InterPro" id="IPR013087">
    <property type="entry name" value="Znf_C2H2_type"/>
</dbReference>
<dbReference type="InterPro" id="IPR052130">
    <property type="entry name" value="AEBP2/jing_C2H2-ZnF"/>
</dbReference>
<reference evidence="7" key="3">
    <citation type="submission" date="2022-06" db="UniProtKB">
        <authorList>
            <consortium name="EnsemblMetazoa"/>
        </authorList>
    </citation>
    <scope>IDENTIFICATION</scope>
</reference>
<dbReference type="PANTHER" id="PTHR46541:SF1">
    <property type="entry name" value="ZINC FINGER PROTEIN AEBP2"/>
    <property type="match status" value="1"/>
</dbReference>
<dbReference type="PANTHER" id="PTHR46541">
    <property type="entry name" value="ZINC FINGER PROTEIN AEBP2"/>
    <property type="match status" value="1"/>
</dbReference>
<dbReference type="GO" id="GO:0008270">
    <property type="term" value="F:zinc ion binding"/>
    <property type="evidence" value="ECO:0007669"/>
    <property type="project" value="UniProtKB-KW"/>
</dbReference>
<proteinExistence type="inferred from homology"/>
<feature type="region of interest" description="Disordered" evidence="4">
    <location>
        <begin position="782"/>
        <end position="801"/>
    </location>
</feature>
<dbReference type="Gene3D" id="3.30.160.60">
    <property type="entry name" value="Classic Zinc Finger"/>
    <property type="match status" value="1"/>
</dbReference>
<reference evidence="8" key="1">
    <citation type="journal article" date="2020" name="PLoS Negl. Trop. Dis.">
        <title>High-quality nuclear genome for Sarcoptes scabiei-A critical resource for a neglected parasite.</title>
        <authorList>
            <person name="Korhonen P.K."/>
            <person name="Gasser R.B."/>
            <person name="Ma G."/>
            <person name="Wang T."/>
            <person name="Stroehlein A.J."/>
            <person name="Young N.D."/>
            <person name="Ang C.S."/>
            <person name="Fernando D.D."/>
            <person name="Lu H.C."/>
            <person name="Taylor S."/>
            <person name="Reynolds S.L."/>
            <person name="Mofiz E."/>
            <person name="Najaraj S.H."/>
            <person name="Gowda H."/>
            <person name="Madugundu A."/>
            <person name="Renuse S."/>
            <person name="Holt D."/>
            <person name="Pandey A."/>
            <person name="Papenfuss A.T."/>
            <person name="Fischer K."/>
        </authorList>
    </citation>
    <scope>NUCLEOTIDE SEQUENCE [LARGE SCALE GENOMIC DNA]</scope>
</reference>
<evidence type="ECO:0000313" key="7">
    <source>
        <dbReference type="EnsemblMetazoa" id="KAF7493458.1"/>
    </source>
</evidence>
<dbReference type="SUPFAM" id="SSF57667">
    <property type="entry name" value="beta-beta-alpha zinc fingers"/>
    <property type="match status" value="1"/>
</dbReference>
<evidence type="ECO:0000256" key="2">
    <source>
        <dbReference type="ARBA" id="ARBA00037930"/>
    </source>
</evidence>
<feature type="compositionally biased region" description="Low complexity" evidence="4">
    <location>
        <begin position="194"/>
        <end position="204"/>
    </location>
</feature>
<dbReference type="PROSITE" id="PS00028">
    <property type="entry name" value="ZINC_FINGER_C2H2_1"/>
    <property type="match status" value="1"/>
</dbReference>
<dbReference type="AlphaFoldDB" id="A0A834RBI8"/>
<dbReference type="OrthoDB" id="6512647at2759"/>
<organism evidence="6">
    <name type="scientific">Sarcoptes scabiei</name>
    <name type="common">Itch mite</name>
    <name type="synonym">Acarus scabiei</name>
    <dbReference type="NCBI Taxonomy" id="52283"/>
    <lineage>
        <taxon>Eukaryota</taxon>
        <taxon>Metazoa</taxon>
        <taxon>Ecdysozoa</taxon>
        <taxon>Arthropoda</taxon>
        <taxon>Chelicerata</taxon>
        <taxon>Arachnida</taxon>
        <taxon>Acari</taxon>
        <taxon>Acariformes</taxon>
        <taxon>Sarcoptiformes</taxon>
        <taxon>Astigmata</taxon>
        <taxon>Psoroptidia</taxon>
        <taxon>Sarcoptoidea</taxon>
        <taxon>Sarcoptidae</taxon>
        <taxon>Sarcoptinae</taxon>
        <taxon>Sarcoptes</taxon>
    </lineage>
</organism>
<feature type="compositionally biased region" description="Low complexity" evidence="4">
    <location>
        <begin position="229"/>
        <end position="240"/>
    </location>
</feature>
<reference evidence="6" key="2">
    <citation type="submission" date="2020-01" db="EMBL/GenBank/DDBJ databases">
        <authorList>
            <person name="Korhonen P.K.K."/>
            <person name="Guangxu M.G."/>
            <person name="Wang T.W."/>
            <person name="Stroehlein A.J.S."/>
            <person name="Young N.D."/>
            <person name="Ang C.-S.A."/>
            <person name="Fernando D.W.F."/>
            <person name="Lu H.L."/>
            <person name="Taylor S.T."/>
            <person name="Ehtesham M.E.M."/>
            <person name="Najaraj S.H.N."/>
            <person name="Harsha G.H.G."/>
            <person name="Madugundu A.M."/>
            <person name="Renuse S.R."/>
            <person name="Holt D.H."/>
            <person name="Pandey A.P."/>
            <person name="Papenfuss A.P."/>
            <person name="Gasser R.B.G."/>
            <person name="Fischer K.F."/>
        </authorList>
    </citation>
    <scope>NUCLEOTIDE SEQUENCE</scope>
    <source>
        <strain evidence="6">SSS_KF_BRIS2020</strain>
    </source>
</reference>
<sequence>MSSLISSTRLMTETKNLLKNSEKNELSLDSFIPESSAKRSICCMKTSNDALSNKKFCRASSPLLDYPDELQNDPSSLSELSILSQSTRLKNIDNSLSLTTNTDNLRDSRNEKTLSNVLKETSSITRMSSSSSLPKSMNVINKSWSASDDLPSSSSLLSSNIINQCDKCHSLGVDRWPNLDTANLSRLYCTNHSETSSITSGFSSDQETNDSHQSNGSISSPGQHDPDSAPDSPDSGLSDSTNIQDEKIMDEYLKDVTDNYQEYFQILYHKTGHGFSEDITLLDSNHHFDKNNSSIEIITLDDDSDEDVKILETSSAESISSEPETIVLEDSFCSDNDATLDDQVLDSSFDSQKTVVEDQDSYDGDETFEKELKRIDSIAGNLLDQIPKGFDAVFEALNYETEKSIENDPLPPKNKYEINIDSVSRHDYGFDFPLESIVEENLKRKKSFDWTISKQQKTSDMKSMIKQMKIDAKNLKNIHLESKPKIFHCQWHDCDWPGNYEDLADHLREIHVELQPFLDPNGNVIKWNKKKLRNEDSFDIEDDDEGSSQTTLDEDDDDSLTGVDEDSQSSSKPSFRSTRRSRSYKSFEPVIESKRLRNKSTDSQQSKIEKFVCLWRGCKVFGKPSMSRHWIERHVLESHSGPKPFKCIVDGCGQRFRTQNQLEKHVNMHFRSTNEESNQENINQPTSDLLFNPESNDNPSKHTLTLSDEEKFPISSSSEKCCQCNCHSFLSGSNECDTYNGLSTTPSSNSPFKSNNCHASCCMDKNSPLLMIEGDRLIPLTSSSSSLTSSPSSKSSSSSKTKRKITSTFSNTLTVSNIKTVANYDYADDAYTSRLIYQVRLRDAISANVDEYRPYRKCLMLPDENKPKEIWSNESIDEFKLIKNHNGSKNNSKELVRIFQSDLFKSNRRRPLPFESEVIACKASRNGNFYYTVRHFPYEDLNDIDISEKDINQNRIPKNNLPQPSEFSSKKFLFQTPDRFEEPNRLIHRYQFETKPFKTRNLFNKIRRIYRHHHLNRFKVTLFTKNVEHNNQNDMLENDFDHLESTL</sequence>
<keyword evidence="3" id="KW-0862">Zinc</keyword>
<keyword evidence="3" id="KW-0863">Zinc-finger</keyword>
<feature type="region of interest" description="Disordered" evidence="4">
    <location>
        <begin position="194"/>
        <end position="246"/>
    </location>
</feature>
<feature type="region of interest" description="Disordered" evidence="4">
    <location>
        <begin position="537"/>
        <end position="581"/>
    </location>
</feature>
<accession>A0A834RBI8</accession>
<evidence type="ECO:0000313" key="6">
    <source>
        <dbReference type="EMBL" id="KAF7493458.1"/>
    </source>
</evidence>
<feature type="compositionally biased region" description="Low complexity" evidence="4">
    <location>
        <begin position="782"/>
        <end position="799"/>
    </location>
</feature>
<dbReference type="Proteomes" id="UP000070412">
    <property type="component" value="Unassembled WGS sequence"/>
</dbReference>
<protein>
    <submittedName>
        <fullName evidence="6">Zinc finger protein jing</fullName>
    </submittedName>
</protein>
<keyword evidence="8" id="KW-1185">Reference proteome</keyword>
<dbReference type="EnsemblMetazoa" id="SSS_3327s_mrna">
    <property type="protein sequence ID" value="KAF7493458.1"/>
    <property type="gene ID" value="SSS_3327"/>
</dbReference>
<feature type="compositionally biased region" description="Acidic residues" evidence="4">
    <location>
        <begin position="537"/>
        <end position="567"/>
    </location>
</feature>
<name>A0A834RBI8_SARSC</name>
<evidence type="ECO:0000313" key="8">
    <source>
        <dbReference type="Proteomes" id="UP000070412"/>
    </source>
</evidence>
<keyword evidence="3" id="KW-0479">Metal-binding</keyword>
<dbReference type="SMART" id="SM00355">
    <property type="entry name" value="ZnF_C2H2"/>
    <property type="match status" value="3"/>
</dbReference>
<dbReference type="InterPro" id="IPR036236">
    <property type="entry name" value="Znf_C2H2_sf"/>
</dbReference>
<evidence type="ECO:0000256" key="3">
    <source>
        <dbReference type="PROSITE-ProRule" id="PRU00042"/>
    </source>
</evidence>
<dbReference type="GO" id="GO:0006357">
    <property type="term" value="P:regulation of transcription by RNA polymerase II"/>
    <property type="evidence" value="ECO:0007669"/>
    <property type="project" value="TreeGrafter"/>
</dbReference>
<dbReference type="GO" id="GO:0006325">
    <property type="term" value="P:chromatin organization"/>
    <property type="evidence" value="ECO:0007669"/>
    <property type="project" value="UniProtKB-KW"/>
</dbReference>
<dbReference type="PROSITE" id="PS50157">
    <property type="entry name" value="ZINC_FINGER_C2H2_2"/>
    <property type="match status" value="1"/>
</dbReference>
<dbReference type="GO" id="GO:0035098">
    <property type="term" value="C:ESC/E(Z) complex"/>
    <property type="evidence" value="ECO:0007669"/>
    <property type="project" value="TreeGrafter"/>
</dbReference>
<evidence type="ECO:0000256" key="4">
    <source>
        <dbReference type="SAM" id="MobiDB-lite"/>
    </source>
</evidence>
<evidence type="ECO:0000259" key="5">
    <source>
        <dbReference type="PROSITE" id="PS50157"/>
    </source>
</evidence>